<dbReference type="GO" id="GO:0003677">
    <property type="term" value="F:DNA binding"/>
    <property type="evidence" value="ECO:0007669"/>
    <property type="project" value="InterPro"/>
</dbReference>
<dbReference type="GO" id="GO:0006313">
    <property type="term" value="P:DNA transposition"/>
    <property type="evidence" value="ECO:0007669"/>
    <property type="project" value="InterPro"/>
</dbReference>
<dbReference type="STRING" id="1592317.DPF_0761"/>
<dbReference type="InterPro" id="IPR002514">
    <property type="entry name" value="Transposase_8"/>
</dbReference>
<reference evidence="2" key="1">
    <citation type="submission" date="2016-06" db="EMBL/GenBank/DDBJ databases">
        <title>Draft genome sequence of Desulfoplanes formicivorans strain Pf12B.</title>
        <authorList>
            <person name="Watanabe M."/>
            <person name="Kojima H."/>
            <person name="Fukui M."/>
        </authorList>
    </citation>
    <scope>NUCLEOTIDE SEQUENCE [LARGE SCALE GENOMIC DNA]</scope>
    <source>
        <strain evidence="2">Pf12B</strain>
    </source>
</reference>
<dbReference type="AlphaFoldDB" id="A0A194AFS9"/>
<sequence>MRTKRKTYSPKFKSRVALEALENDLTTPEIAAKYGVHPTLVNKWRKELQAGASSIFSSKSKKKTLEKAHEAEIKELHAKIGQLTIERDFLAKACGK</sequence>
<gene>
    <name evidence="1" type="ORF">DPF_0761</name>
</gene>
<comment type="caution">
    <text evidence="1">The sequence shown here is derived from an EMBL/GenBank/DDBJ whole genome shotgun (WGS) entry which is preliminary data.</text>
</comment>
<organism evidence="1 2">
    <name type="scientific">Desulfoplanes formicivorans</name>
    <dbReference type="NCBI Taxonomy" id="1592317"/>
    <lineage>
        <taxon>Bacteria</taxon>
        <taxon>Pseudomonadati</taxon>
        <taxon>Thermodesulfobacteriota</taxon>
        <taxon>Desulfovibrionia</taxon>
        <taxon>Desulfovibrionales</taxon>
        <taxon>Desulfoplanaceae</taxon>
        <taxon>Desulfoplanes</taxon>
    </lineage>
</organism>
<accession>A0A194AFS9</accession>
<dbReference type="Gene3D" id="1.10.10.60">
    <property type="entry name" value="Homeodomain-like"/>
    <property type="match status" value="1"/>
</dbReference>
<evidence type="ECO:0000313" key="2">
    <source>
        <dbReference type="Proteomes" id="UP000095200"/>
    </source>
</evidence>
<evidence type="ECO:0000313" key="1">
    <source>
        <dbReference type="EMBL" id="GAU08060.1"/>
    </source>
</evidence>
<protein>
    <submittedName>
        <fullName evidence="1">Transposase</fullName>
    </submittedName>
</protein>
<dbReference type="SUPFAM" id="SSF46689">
    <property type="entry name" value="Homeodomain-like"/>
    <property type="match status" value="1"/>
</dbReference>
<dbReference type="GO" id="GO:0004803">
    <property type="term" value="F:transposase activity"/>
    <property type="evidence" value="ECO:0007669"/>
    <property type="project" value="InterPro"/>
</dbReference>
<name>A0A194AFS9_9BACT</name>
<proteinExistence type="predicted"/>
<dbReference type="Proteomes" id="UP000095200">
    <property type="component" value="Unassembled WGS sequence"/>
</dbReference>
<dbReference type="InterPro" id="IPR009057">
    <property type="entry name" value="Homeodomain-like_sf"/>
</dbReference>
<keyword evidence="2" id="KW-1185">Reference proteome</keyword>
<dbReference type="EMBL" id="BDFE01000009">
    <property type="protein sequence ID" value="GAU08060.1"/>
    <property type="molecule type" value="Genomic_DNA"/>
</dbReference>
<dbReference type="Pfam" id="PF01527">
    <property type="entry name" value="HTH_Tnp_1"/>
    <property type="match status" value="1"/>
</dbReference>